<feature type="domain" description="EF-hand" evidence="2">
    <location>
        <begin position="1"/>
        <end position="27"/>
    </location>
</feature>
<reference evidence="3" key="1">
    <citation type="submission" date="2023-08" db="EMBL/GenBank/DDBJ databases">
        <authorList>
            <person name="Chen Y."/>
            <person name="Shah S."/>
            <person name="Dougan E. K."/>
            <person name="Thang M."/>
            <person name="Chan C."/>
        </authorList>
    </citation>
    <scope>NUCLEOTIDE SEQUENCE</scope>
</reference>
<proteinExistence type="predicted"/>
<gene>
    <name evidence="3" type="ORF">EVOR1521_LOCUS13070</name>
</gene>
<organism evidence="3 4">
    <name type="scientific">Effrenium voratum</name>
    <dbReference type="NCBI Taxonomy" id="2562239"/>
    <lineage>
        <taxon>Eukaryota</taxon>
        <taxon>Sar</taxon>
        <taxon>Alveolata</taxon>
        <taxon>Dinophyceae</taxon>
        <taxon>Suessiales</taxon>
        <taxon>Symbiodiniaceae</taxon>
        <taxon>Effrenium</taxon>
    </lineage>
</organism>
<feature type="transmembrane region" description="Helical" evidence="1">
    <location>
        <begin position="279"/>
        <end position="298"/>
    </location>
</feature>
<dbReference type="GO" id="GO:0005509">
    <property type="term" value="F:calcium ion binding"/>
    <property type="evidence" value="ECO:0007669"/>
    <property type="project" value="InterPro"/>
</dbReference>
<accession>A0AA36IGK5</accession>
<keyword evidence="1" id="KW-0472">Membrane</keyword>
<keyword evidence="1" id="KW-0812">Transmembrane</keyword>
<evidence type="ECO:0000256" key="1">
    <source>
        <dbReference type="SAM" id="Phobius"/>
    </source>
</evidence>
<dbReference type="EMBL" id="CAUJNA010001435">
    <property type="protein sequence ID" value="CAJ1386888.1"/>
    <property type="molecule type" value="Genomic_DNA"/>
</dbReference>
<dbReference type="InterPro" id="IPR002048">
    <property type="entry name" value="EF_hand_dom"/>
</dbReference>
<dbReference type="Proteomes" id="UP001178507">
    <property type="component" value="Unassembled WGS sequence"/>
</dbReference>
<dbReference type="AlphaFoldDB" id="A0AA36IGK5"/>
<keyword evidence="1" id="KW-1133">Transmembrane helix</keyword>
<evidence type="ECO:0000259" key="2">
    <source>
        <dbReference type="PROSITE" id="PS50222"/>
    </source>
</evidence>
<dbReference type="PROSITE" id="PS50222">
    <property type="entry name" value="EF_HAND_2"/>
    <property type="match status" value="1"/>
</dbReference>
<evidence type="ECO:0000313" key="4">
    <source>
        <dbReference type="Proteomes" id="UP001178507"/>
    </source>
</evidence>
<sequence length="314" mass="35312">MEMLDSDFDGLIDVKELTRALQHAGLELRSLKLQQGRSDTEYATAIELALPDSLQEITARAALVAIYELLELNKLRTIDFIRLIDRRNSDAHLTPAELKKGAVEIAQVVTKTYVKNVEVRGLPRDRQNSEPNSQDFGNTKPFGTVLSYLTFGVYGILPPAKDVYVKWNGDPTTWGDYLRKAKVHYPLNRLEVNLLDNDQGDLESQRRPGGLMLMRKSQKADEQFSQRLPLLLEENKEIYRKAQLSLILAQNFPDSRRTSRMKPTKETMMIGDGRDPGGVVANINGALISGVAVVMILIQKIQMTTMIPTYHGTS</sequence>
<comment type="caution">
    <text evidence="3">The sequence shown here is derived from an EMBL/GenBank/DDBJ whole genome shotgun (WGS) entry which is preliminary data.</text>
</comment>
<name>A0AA36IGK5_9DINO</name>
<protein>
    <recommendedName>
        <fullName evidence="2">EF-hand domain-containing protein</fullName>
    </recommendedName>
</protein>
<keyword evidence="4" id="KW-1185">Reference proteome</keyword>
<evidence type="ECO:0000313" key="3">
    <source>
        <dbReference type="EMBL" id="CAJ1386888.1"/>
    </source>
</evidence>